<sequence length="1141" mass="127437">MSPPLPCSAYPTGSVMRVEVSNFMTYKRATVEPGPKLNLVLGPNGTGKSSLVCAICVGLAGRTSLLGRAEDVSSFVRRGASAGWVEITLSSGNPMRPHVVRREMHRDTNSSEWYINREKVRMKDVEELVRDKLKVQLDNLCQFLPQDKVVEFARMTPKDLLEATEKAIGNGELYEQHSQLIKVRRELAGHDQHKAALDESVAQLKADNSRSTRDVQNIQRRQQLMEEVELARQKLPWVVFEGRRKAWEKDKELRDSAKRRLQERQQAQQGDEGPLAARQQLLERLRAKKKVLDAELKEADQKLAGGPAARGRDPQPGLEDEMNAALEEITAKQAEIQGLATAAAARERKVAELEAALAGLEEAVAGLPPLGDTGELGAQRQQLQKESHDIAMQASAPLLVSSLNMQVEELQGSLEAVQRRRRLAEDKLRRIDDSKMRRLQALDQRYRGIAAVWRYLQANRARFKYPVYGPIALEVECPDPLHVRCLEQQVAANVWSFFVTQHKDDHDLLEEECKRFNFRPSVACYKGDPHEPIRHPRGEASEYARYGISQTLDCVFVAPPVVKRVLCDEARIHEAYVGDRGTRVEELFRDHDRLQQVYTPDCSYRRAVVGGGGVAAVRTRSAYNSTAESTLVGDLRPARLLSGAATVDDGREREAAQADMQACDQEAAGLQGEMRELQEQRQAKQHHLDGLKRQQARIADQERVLVERHRSMRTKLKSKQSELERLRRQPGPRKKEPRLRALEMAEVQAGQAERLLGSAATDLGIREAAMQVEHLAQASQRRQAQLRDLQSQVDRLTTLCRISAEECRQGCGAAVPARLRRPAARAANRLLDYTSQLCNQGWPGRLAPGLPAYRPLLAPPDAAGPNAAGPALPARRKLKDRAEQAAPMSDELAAAWEAAALPDEEAGLQDLIAEKTAESDGMLVQNPAALRQYNERCRQIAEQERQLAELEEKRQLARQTIDDVTSRWLPALQRIVSTVNATFSANFRTVGCAGDVVLHEAPDEDFEHYAIEIRVKFRDSEELQTLDANRQSGGERSVSTILYLIALQGVTVTPFRVVDEINQGMDPINERKVFMQLVDAACRTGTPQCFLLTPKLLPDLPFTRDVTVLQIMNGNHIKDVAVGFKMESLLGSQRAALLVAA</sequence>
<dbReference type="Gene3D" id="3.40.50.300">
    <property type="entry name" value="P-loop containing nucleotide triphosphate hydrolases"/>
    <property type="match status" value="2"/>
</dbReference>
<dbReference type="RefSeq" id="XP_005846106.1">
    <property type="nucleotide sequence ID" value="XM_005846044.1"/>
</dbReference>
<dbReference type="GO" id="GO:0051276">
    <property type="term" value="P:chromosome organization"/>
    <property type="evidence" value="ECO:0007669"/>
    <property type="project" value="UniProtKB-ARBA"/>
</dbReference>
<dbReference type="AlphaFoldDB" id="E1ZJJ7"/>
<name>E1ZJJ7_CHLVA</name>
<dbReference type="OrthoDB" id="10254973at2759"/>
<dbReference type="InterPro" id="IPR027417">
    <property type="entry name" value="P-loop_NTPase"/>
</dbReference>
<gene>
    <name evidence="7" type="ORF">CHLNCDRAFT_58355</name>
</gene>
<evidence type="ECO:0000313" key="7">
    <source>
        <dbReference type="EMBL" id="EFN54004.1"/>
    </source>
</evidence>
<dbReference type="eggNOG" id="KOG0979">
    <property type="taxonomic scope" value="Eukaryota"/>
</dbReference>
<feature type="domain" description="RecF/RecN/SMC N-terminal" evidence="6">
    <location>
        <begin position="15"/>
        <end position="1075"/>
    </location>
</feature>
<dbReference type="FunCoup" id="E1ZJJ7">
    <property type="interactions" value="1714"/>
</dbReference>
<dbReference type="GeneID" id="17353397"/>
<dbReference type="STRING" id="554065.E1ZJJ7"/>
<dbReference type="Pfam" id="PF02463">
    <property type="entry name" value="SMC_N"/>
    <property type="match status" value="1"/>
</dbReference>
<dbReference type="InterPro" id="IPR003395">
    <property type="entry name" value="RecF/RecN/SMC_N"/>
</dbReference>
<dbReference type="GO" id="GO:0000724">
    <property type="term" value="P:double-strand break repair via homologous recombination"/>
    <property type="evidence" value="ECO:0007669"/>
    <property type="project" value="TreeGrafter"/>
</dbReference>
<feature type="coiled-coil region" evidence="4">
    <location>
        <begin position="400"/>
        <end position="434"/>
    </location>
</feature>
<dbReference type="KEGG" id="cvr:CHLNCDRAFT_58355"/>
<evidence type="ECO:0000256" key="3">
    <source>
        <dbReference type="ARBA" id="ARBA00023054"/>
    </source>
</evidence>
<proteinExistence type="inferred from homology"/>
<feature type="coiled-coil region" evidence="4">
    <location>
        <begin position="930"/>
        <end position="967"/>
    </location>
</feature>
<evidence type="ECO:0000256" key="5">
    <source>
        <dbReference type="SAM" id="MobiDB-lite"/>
    </source>
</evidence>
<keyword evidence="3 4" id="KW-0175">Coiled coil</keyword>
<dbReference type="PANTHER" id="PTHR45916:SF1">
    <property type="entry name" value="STRUCTURAL MAINTENANCE OF CHROMOSOMES PROTEIN 5"/>
    <property type="match status" value="1"/>
</dbReference>
<dbReference type="InParanoid" id="E1ZJJ7"/>
<evidence type="ECO:0000313" key="8">
    <source>
        <dbReference type="Proteomes" id="UP000008141"/>
    </source>
</evidence>
<dbReference type="OMA" id="RFWTSQP"/>
<feature type="coiled-coil region" evidence="4">
    <location>
        <begin position="275"/>
        <end position="302"/>
    </location>
</feature>
<dbReference type="GO" id="GO:0030915">
    <property type="term" value="C:Smc5-Smc6 complex"/>
    <property type="evidence" value="ECO:0007669"/>
    <property type="project" value="TreeGrafter"/>
</dbReference>
<comment type="similarity">
    <text evidence="1">Belongs to the SMC family. SMC5 subfamily.</text>
</comment>
<reference evidence="7 8" key="1">
    <citation type="journal article" date="2010" name="Plant Cell">
        <title>The Chlorella variabilis NC64A genome reveals adaptation to photosymbiosis, coevolution with viruses, and cryptic sex.</title>
        <authorList>
            <person name="Blanc G."/>
            <person name="Duncan G."/>
            <person name="Agarkova I."/>
            <person name="Borodovsky M."/>
            <person name="Gurnon J."/>
            <person name="Kuo A."/>
            <person name="Lindquist E."/>
            <person name="Lucas S."/>
            <person name="Pangilinan J."/>
            <person name="Polle J."/>
            <person name="Salamov A."/>
            <person name="Terry A."/>
            <person name="Yamada T."/>
            <person name="Dunigan D.D."/>
            <person name="Grigoriev I.V."/>
            <person name="Claverie J.M."/>
            <person name="Van Etten J.L."/>
        </authorList>
    </citation>
    <scope>NUCLEOTIDE SEQUENCE [LARGE SCALE GENOMIC DNA]</scope>
    <source>
        <strain evidence="7 8">NC64A</strain>
    </source>
</reference>
<evidence type="ECO:0000256" key="2">
    <source>
        <dbReference type="ARBA" id="ARBA00018687"/>
    </source>
</evidence>
<dbReference type="EMBL" id="GL433849">
    <property type="protein sequence ID" value="EFN54004.1"/>
    <property type="molecule type" value="Genomic_DNA"/>
</dbReference>
<keyword evidence="8" id="KW-1185">Reference proteome</keyword>
<dbReference type="GO" id="GO:0005634">
    <property type="term" value="C:nucleus"/>
    <property type="evidence" value="ECO:0007669"/>
    <property type="project" value="TreeGrafter"/>
</dbReference>
<dbReference type="GO" id="GO:0003697">
    <property type="term" value="F:single-stranded DNA binding"/>
    <property type="evidence" value="ECO:0007669"/>
    <property type="project" value="TreeGrafter"/>
</dbReference>
<organism evidence="8">
    <name type="scientific">Chlorella variabilis</name>
    <name type="common">Green alga</name>
    <dbReference type="NCBI Taxonomy" id="554065"/>
    <lineage>
        <taxon>Eukaryota</taxon>
        <taxon>Viridiplantae</taxon>
        <taxon>Chlorophyta</taxon>
        <taxon>core chlorophytes</taxon>
        <taxon>Trebouxiophyceae</taxon>
        <taxon>Chlorellales</taxon>
        <taxon>Chlorellaceae</taxon>
        <taxon>Chlorella clade</taxon>
        <taxon>Chlorella</taxon>
    </lineage>
</organism>
<evidence type="ECO:0000259" key="6">
    <source>
        <dbReference type="Pfam" id="PF02463"/>
    </source>
</evidence>
<evidence type="ECO:0000256" key="1">
    <source>
        <dbReference type="ARBA" id="ARBA00010171"/>
    </source>
</evidence>
<evidence type="ECO:0000256" key="4">
    <source>
        <dbReference type="SAM" id="Coils"/>
    </source>
</evidence>
<dbReference type="PANTHER" id="PTHR45916">
    <property type="entry name" value="STRUCTURAL MAINTENANCE OF CHROMOSOMES PROTEIN 5"/>
    <property type="match status" value="1"/>
</dbReference>
<accession>E1ZJJ7</accession>
<dbReference type="Proteomes" id="UP000008141">
    <property type="component" value="Unassembled WGS sequence"/>
</dbReference>
<dbReference type="SUPFAM" id="SSF52540">
    <property type="entry name" value="P-loop containing nucleoside triphosphate hydrolases"/>
    <property type="match status" value="1"/>
</dbReference>
<protein>
    <recommendedName>
        <fullName evidence="2">Structural maintenance of chromosomes protein 5</fullName>
    </recommendedName>
</protein>
<feature type="region of interest" description="Disordered" evidence="5">
    <location>
        <begin position="708"/>
        <end position="736"/>
    </location>
</feature>